<name>A0A2K1IHV9_PHYPA</name>
<dbReference type="Gramene" id="Pp3c23_2409V3.1">
    <property type="protein sequence ID" value="PAC:32950777.CDS.1"/>
    <property type="gene ID" value="Pp3c23_2409"/>
</dbReference>
<keyword evidence="1" id="KW-0812">Transmembrane</keyword>
<dbReference type="EnsemblPlants" id="Pp3c23_2409V3.1">
    <property type="protein sequence ID" value="PAC:32950777.CDS.1"/>
    <property type="gene ID" value="Pp3c23_2409"/>
</dbReference>
<protein>
    <submittedName>
        <fullName evidence="2 3">Uncharacterized protein</fullName>
    </submittedName>
</protein>
<accession>A0A2K1IHV9</accession>
<dbReference type="PaxDb" id="3218-PP1S82_71V6.1"/>
<reference evidence="3" key="3">
    <citation type="submission" date="2020-12" db="UniProtKB">
        <authorList>
            <consortium name="EnsemblPlants"/>
        </authorList>
    </citation>
    <scope>IDENTIFICATION</scope>
</reference>
<dbReference type="AlphaFoldDB" id="A0A2K1IHV9"/>
<reference evidence="2 4" key="1">
    <citation type="journal article" date="2008" name="Science">
        <title>The Physcomitrella genome reveals evolutionary insights into the conquest of land by plants.</title>
        <authorList>
            <person name="Rensing S."/>
            <person name="Lang D."/>
            <person name="Zimmer A."/>
            <person name="Terry A."/>
            <person name="Salamov A."/>
            <person name="Shapiro H."/>
            <person name="Nishiyama T."/>
            <person name="Perroud P.-F."/>
            <person name="Lindquist E."/>
            <person name="Kamisugi Y."/>
            <person name="Tanahashi T."/>
            <person name="Sakakibara K."/>
            <person name="Fujita T."/>
            <person name="Oishi K."/>
            <person name="Shin-I T."/>
            <person name="Kuroki Y."/>
            <person name="Toyoda A."/>
            <person name="Suzuki Y."/>
            <person name="Hashimoto A."/>
            <person name="Yamaguchi K."/>
            <person name="Sugano A."/>
            <person name="Kohara Y."/>
            <person name="Fujiyama A."/>
            <person name="Anterola A."/>
            <person name="Aoki S."/>
            <person name="Ashton N."/>
            <person name="Barbazuk W.B."/>
            <person name="Barker E."/>
            <person name="Bennetzen J."/>
            <person name="Bezanilla M."/>
            <person name="Blankenship R."/>
            <person name="Cho S.H."/>
            <person name="Dutcher S."/>
            <person name="Estelle M."/>
            <person name="Fawcett J.A."/>
            <person name="Gundlach H."/>
            <person name="Hanada K."/>
            <person name="Heyl A."/>
            <person name="Hicks K.A."/>
            <person name="Hugh J."/>
            <person name="Lohr M."/>
            <person name="Mayer K."/>
            <person name="Melkozernov A."/>
            <person name="Murata T."/>
            <person name="Nelson D."/>
            <person name="Pils B."/>
            <person name="Prigge M."/>
            <person name="Reiss B."/>
            <person name="Renner T."/>
            <person name="Rombauts S."/>
            <person name="Rushton P."/>
            <person name="Sanderfoot A."/>
            <person name="Schween G."/>
            <person name="Shiu S.-H."/>
            <person name="Stueber K."/>
            <person name="Theodoulou F.L."/>
            <person name="Tu H."/>
            <person name="Van de Peer Y."/>
            <person name="Verrier P.J."/>
            <person name="Waters E."/>
            <person name="Wood A."/>
            <person name="Yang L."/>
            <person name="Cove D."/>
            <person name="Cuming A."/>
            <person name="Hasebe M."/>
            <person name="Lucas S."/>
            <person name="Mishler D.B."/>
            <person name="Reski R."/>
            <person name="Grigoriev I."/>
            <person name="Quatrano R.S."/>
            <person name="Boore J.L."/>
        </authorList>
    </citation>
    <scope>NUCLEOTIDE SEQUENCE [LARGE SCALE GENOMIC DNA]</scope>
    <source>
        <strain evidence="3 4">cv. Gransden 2004</strain>
    </source>
</reference>
<evidence type="ECO:0000313" key="3">
    <source>
        <dbReference type="EnsemblPlants" id="PAC:32950777.CDS.1"/>
    </source>
</evidence>
<evidence type="ECO:0000256" key="1">
    <source>
        <dbReference type="SAM" id="Phobius"/>
    </source>
</evidence>
<dbReference type="Proteomes" id="UP000006727">
    <property type="component" value="Chromosome 23"/>
</dbReference>
<evidence type="ECO:0000313" key="2">
    <source>
        <dbReference type="EMBL" id="PNR28866.1"/>
    </source>
</evidence>
<proteinExistence type="predicted"/>
<keyword evidence="1" id="KW-0472">Membrane</keyword>
<reference evidence="2 4" key="2">
    <citation type="journal article" date="2018" name="Plant J.">
        <title>The Physcomitrella patens chromosome-scale assembly reveals moss genome structure and evolution.</title>
        <authorList>
            <person name="Lang D."/>
            <person name="Ullrich K.K."/>
            <person name="Murat F."/>
            <person name="Fuchs J."/>
            <person name="Jenkins J."/>
            <person name="Haas F.B."/>
            <person name="Piednoel M."/>
            <person name="Gundlach H."/>
            <person name="Van Bel M."/>
            <person name="Meyberg R."/>
            <person name="Vives C."/>
            <person name="Morata J."/>
            <person name="Symeonidi A."/>
            <person name="Hiss M."/>
            <person name="Muchero W."/>
            <person name="Kamisugi Y."/>
            <person name="Saleh O."/>
            <person name="Blanc G."/>
            <person name="Decker E.L."/>
            <person name="van Gessel N."/>
            <person name="Grimwood J."/>
            <person name="Hayes R.D."/>
            <person name="Graham S.W."/>
            <person name="Gunter L.E."/>
            <person name="McDaniel S.F."/>
            <person name="Hoernstein S.N.W."/>
            <person name="Larsson A."/>
            <person name="Li F.W."/>
            <person name="Perroud P.F."/>
            <person name="Phillips J."/>
            <person name="Ranjan P."/>
            <person name="Rokshar D.S."/>
            <person name="Rothfels C.J."/>
            <person name="Schneider L."/>
            <person name="Shu S."/>
            <person name="Stevenson D.W."/>
            <person name="Thummler F."/>
            <person name="Tillich M."/>
            <person name="Villarreal Aguilar J.C."/>
            <person name="Widiez T."/>
            <person name="Wong G.K."/>
            <person name="Wymore A."/>
            <person name="Zhang Y."/>
            <person name="Zimmer A.D."/>
            <person name="Quatrano R.S."/>
            <person name="Mayer K.F.X."/>
            <person name="Goodstein D."/>
            <person name="Casacuberta J.M."/>
            <person name="Vandepoele K."/>
            <person name="Reski R."/>
            <person name="Cuming A.C."/>
            <person name="Tuskan G.A."/>
            <person name="Maumus F."/>
            <person name="Salse J."/>
            <person name="Schmutz J."/>
            <person name="Rensing S.A."/>
        </authorList>
    </citation>
    <scope>NUCLEOTIDE SEQUENCE [LARGE SCALE GENOMIC DNA]</scope>
    <source>
        <strain evidence="3 4">cv. Gransden 2004</strain>
    </source>
</reference>
<keyword evidence="4" id="KW-1185">Reference proteome</keyword>
<sequence>MATTGLLLESNLHGGNVKHAADSAVVSLLMLQHSDVGGAVLLGVERAAMYVWISLPFLLVLLWKVWRSSDVVFF</sequence>
<organism evidence="2">
    <name type="scientific">Physcomitrium patens</name>
    <name type="common">Spreading-leaved earth moss</name>
    <name type="synonym">Physcomitrella patens</name>
    <dbReference type="NCBI Taxonomy" id="3218"/>
    <lineage>
        <taxon>Eukaryota</taxon>
        <taxon>Viridiplantae</taxon>
        <taxon>Streptophyta</taxon>
        <taxon>Embryophyta</taxon>
        <taxon>Bryophyta</taxon>
        <taxon>Bryophytina</taxon>
        <taxon>Bryopsida</taxon>
        <taxon>Funariidae</taxon>
        <taxon>Funariales</taxon>
        <taxon>Funariaceae</taxon>
        <taxon>Physcomitrium</taxon>
    </lineage>
</organism>
<keyword evidence="1" id="KW-1133">Transmembrane helix</keyword>
<feature type="transmembrane region" description="Helical" evidence="1">
    <location>
        <begin position="47"/>
        <end position="66"/>
    </location>
</feature>
<gene>
    <name evidence="2" type="ORF">PHYPA_027558</name>
</gene>
<dbReference type="InParanoid" id="A0A2K1IHV9"/>
<dbReference type="EMBL" id="ABEU02000023">
    <property type="protein sequence ID" value="PNR28866.1"/>
    <property type="molecule type" value="Genomic_DNA"/>
</dbReference>
<evidence type="ECO:0000313" key="4">
    <source>
        <dbReference type="Proteomes" id="UP000006727"/>
    </source>
</evidence>